<dbReference type="STRING" id="39482.ERS852491_02669"/>
<sequence>MAEASDESGILLQNLRDAGCDREFIQRCIELAEHTNAAEILPLLRKYRGTLLGKVHKSQNELDCLDFLIYKLKKQEYEGGTSHGNEF</sequence>
<organism evidence="1 2">
    <name type="scientific">Faecalicatena contorta</name>
    <dbReference type="NCBI Taxonomy" id="39482"/>
    <lineage>
        <taxon>Bacteria</taxon>
        <taxon>Bacillati</taxon>
        <taxon>Bacillota</taxon>
        <taxon>Clostridia</taxon>
        <taxon>Lachnospirales</taxon>
        <taxon>Lachnospiraceae</taxon>
        <taxon>Faecalicatena</taxon>
    </lineage>
</organism>
<name>A0A174GDN2_9FIRM</name>
<dbReference type="Proteomes" id="UP000095544">
    <property type="component" value="Unassembled WGS sequence"/>
</dbReference>
<gene>
    <name evidence="1" type="ORF">ERS852491_02669</name>
</gene>
<dbReference type="OrthoDB" id="3078708at2"/>
<dbReference type="EMBL" id="CYZU01000024">
    <property type="protein sequence ID" value="CUO59030.1"/>
    <property type="molecule type" value="Genomic_DNA"/>
</dbReference>
<protein>
    <submittedName>
        <fullName evidence="1">Uncharacterized protein</fullName>
    </submittedName>
</protein>
<reference evidence="1 2" key="1">
    <citation type="submission" date="2015-09" db="EMBL/GenBank/DDBJ databases">
        <authorList>
            <consortium name="Pathogen Informatics"/>
        </authorList>
    </citation>
    <scope>NUCLEOTIDE SEQUENCE [LARGE SCALE GENOMIC DNA]</scope>
    <source>
        <strain evidence="1 2">2789STDY5834876</strain>
    </source>
</reference>
<evidence type="ECO:0000313" key="1">
    <source>
        <dbReference type="EMBL" id="CUO59030.1"/>
    </source>
</evidence>
<dbReference type="AlphaFoldDB" id="A0A174GDN2"/>
<accession>A0A174GDN2</accession>
<dbReference type="RefSeq" id="WP_050641164.1">
    <property type="nucleotide sequence ID" value="NZ_CABKUE010000009.1"/>
</dbReference>
<evidence type="ECO:0000313" key="2">
    <source>
        <dbReference type="Proteomes" id="UP000095544"/>
    </source>
</evidence>
<proteinExistence type="predicted"/>